<keyword evidence="12" id="KW-0443">Lipid metabolism</keyword>
<dbReference type="Proteomes" id="UP000069205">
    <property type="component" value="Chromosome"/>
</dbReference>
<evidence type="ECO:0000256" key="11">
    <source>
        <dbReference type="ARBA" id="ARBA00023004"/>
    </source>
</evidence>
<evidence type="ECO:0000256" key="3">
    <source>
        <dbReference type="ARBA" id="ARBA00022559"/>
    </source>
</evidence>
<proteinExistence type="predicted"/>
<dbReference type="InterPro" id="IPR019791">
    <property type="entry name" value="Haem_peroxidase_animal"/>
</dbReference>
<dbReference type="PROSITE" id="PS51393">
    <property type="entry name" value="LIPOXYGENASE_3"/>
    <property type="match status" value="1"/>
</dbReference>
<dbReference type="GO" id="GO:0006979">
    <property type="term" value="P:response to oxidative stress"/>
    <property type="evidence" value="ECO:0007669"/>
    <property type="project" value="InterPro"/>
</dbReference>
<keyword evidence="10" id="KW-0560">Oxidoreductase</keyword>
<feature type="transmembrane region" description="Helical" evidence="15">
    <location>
        <begin position="12"/>
        <end position="34"/>
    </location>
</feature>
<organism evidence="17 18">
    <name type="scientific">Nitrospira moscoviensis</name>
    <dbReference type="NCBI Taxonomy" id="42253"/>
    <lineage>
        <taxon>Bacteria</taxon>
        <taxon>Pseudomonadati</taxon>
        <taxon>Nitrospirota</taxon>
        <taxon>Nitrospiria</taxon>
        <taxon>Nitrospirales</taxon>
        <taxon>Nitrospiraceae</taxon>
        <taxon>Nitrospira</taxon>
    </lineage>
</organism>
<dbReference type="STRING" id="42253.NITMOv2_1863"/>
<feature type="transmembrane region" description="Helical" evidence="15">
    <location>
        <begin position="973"/>
        <end position="993"/>
    </location>
</feature>
<feature type="transmembrane region" description="Helical" evidence="15">
    <location>
        <begin position="747"/>
        <end position="765"/>
    </location>
</feature>
<dbReference type="Pfam" id="PF00305">
    <property type="entry name" value="Lipoxygenase"/>
    <property type="match status" value="1"/>
</dbReference>
<evidence type="ECO:0000259" key="16">
    <source>
        <dbReference type="PROSITE" id="PS51393"/>
    </source>
</evidence>
<gene>
    <name evidence="17" type="ORF">NITMOv2_1863</name>
</gene>
<dbReference type="PATRIC" id="fig|42253.5.peg.1835"/>
<dbReference type="CDD" id="cd09818">
    <property type="entry name" value="PIOX_like"/>
    <property type="match status" value="1"/>
</dbReference>
<feature type="transmembrane region" description="Helical" evidence="15">
    <location>
        <begin position="777"/>
        <end position="798"/>
    </location>
</feature>
<evidence type="ECO:0000256" key="13">
    <source>
        <dbReference type="ARBA" id="ARBA00023160"/>
    </source>
</evidence>
<evidence type="ECO:0000256" key="8">
    <source>
        <dbReference type="ARBA" id="ARBA00022832"/>
    </source>
</evidence>
<feature type="transmembrane region" description="Helical" evidence="15">
    <location>
        <begin position="1040"/>
        <end position="1060"/>
    </location>
</feature>
<keyword evidence="9" id="KW-0223">Dioxygenase</keyword>
<dbReference type="InterPro" id="IPR010255">
    <property type="entry name" value="Haem_peroxidase_sf"/>
</dbReference>
<feature type="region of interest" description="Disordered" evidence="14">
    <location>
        <begin position="119"/>
        <end position="149"/>
    </location>
</feature>
<keyword evidence="5" id="KW-0479">Metal-binding</keyword>
<evidence type="ECO:0000256" key="15">
    <source>
        <dbReference type="SAM" id="Phobius"/>
    </source>
</evidence>
<dbReference type="GO" id="GO:0006952">
    <property type="term" value="P:defense response"/>
    <property type="evidence" value="ECO:0007669"/>
    <property type="project" value="UniProtKB-KW"/>
</dbReference>
<dbReference type="EMBL" id="CP011801">
    <property type="protein sequence ID" value="ALA58283.1"/>
    <property type="molecule type" value="Genomic_DNA"/>
</dbReference>
<keyword evidence="15" id="KW-1133">Transmembrane helix</keyword>
<dbReference type="InterPro" id="IPR013819">
    <property type="entry name" value="LipOase_C"/>
</dbReference>
<dbReference type="GO" id="GO:0016702">
    <property type="term" value="F:oxidoreductase activity, acting on single donors with incorporation of molecular oxygen, incorporation of two atoms of oxygen"/>
    <property type="evidence" value="ECO:0007669"/>
    <property type="project" value="InterPro"/>
</dbReference>
<evidence type="ECO:0000256" key="2">
    <source>
        <dbReference type="ARBA" id="ARBA00022516"/>
    </source>
</evidence>
<comment type="cofactor">
    <cofactor evidence="1">
        <name>Ca(2+)</name>
        <dbReference type="ChEBI" id="CHEBI:29108"/>
    </cofactor>
</comment>
<evidence type="ECO:0000256" key="4">
    <source>
        <dbReference type="ARBA" id="ARBA00022617"/>
    </source>
</evidence>
<keyword evidence="18" id="KW-1185">Reference proteome</keyword>
<evidence type="ECO:0000256" key="1">
    <source>
        <dbReference type="ARBA" id="ARBA00001913"/>
    </source>
</evidence>
<dbReference type="Gene3D" id="1.20.245.10">
    <property type="entry name" value="Lipoxygenase-1, Domain 5"/>
    <property type="match status" value="1"/>
</dbReference>
<evidence type="ECO:0000256" key="12">
    <source>
        <dbReference type="ARBA" id="ARBA00023098"/>
    </source>
</evidence>
<keyword evidence="4" id="KW-0349">Heme</keyword>
<dbReference type="InterPro" id="IPR034815">
    <property type="entry name" value="A_dioxygenase"/>
</dbReference>
<dbReference type="PANTHER" id="PTHR11903">
    <property type="entry name" value="PROSTAGLANDIN G/H SYNTHASE"/>
    <property type="match status" value="1"/>
</dbReference>
<keyword evidence="2" id="KW-0444">Lipid biosynthesis</keyword>
<dbReference type="RefSeq" id="WP_053379475.1">
    <property type="nucleotide sequence ID" value="NZ_CP011801.1"/>
</dbReference>
<keyword evidence="8" id="KW-0276">Fatty acid metabolism</keyword>
<feature type="transmembrane region" description="Helical" evidence="15">
    <location>
        <begin position="1000"/>
        <end position="1020"/>
    </location>
</feature>
<feature type="transmembrane region" description="Helical" evidence="15">
    <location>
        <begin position="823"/>
        <end position="843"/>
    </location>
</feature>
<feature type="transmembrane region" description="Helical" evidence="15">
    <location>
        <begin position="46"/>
        <end position="62"/>
    </location>
</feature>
<evidence type="ECO:0000256" key="14">
    <source>
        <dbReference type="SAM" id="MobiDB-lite"/>
    </source>
</evidence>
<dbReference type="GO" id="GO:0031408">
    <property type="term" value="P:oxylipin biosynthetic process"/>
    <property type="evidence" value="ECO:0007669"/>
    <property type="project" value="UniProtKB-KW"/>
</dbReference>
<dbReference type="SUPFAM" id="SSF48113">
    <property type="entry name" value="Heme-dependent peroxidases"/>
    <property type="match status" value="1"/>
</dbReference>
<dbReference type="Gene3D" id="1.10.640.10">
    <property type="entry name" value="Haem peroxidase domain superfamily, animal type"/>
    <property type="match status" value="1"/>
</dbReference>
<dbReference type="GO" id="GO:0004601">
    <property type="term" value="F:peroxidase activity"/>
    <property type="evidence" value="ECO:0007669"/>
    <property type="project" value="UniProtKB-KW"/>
</dbReference>
<keyword evidence="3 17" id="KW-0575">Peroxidase</keyword>
<dbReference type="GO" id="GO:0046872">
    <property type="term" value="F:metal ion binding"/>
    <property type="evidence" value="ECO:0007669"/>
    <property type="project" value="UniProtKB-KW"/>
</dbReference>
<feature type="domain" description="Lipoxygenase" evidence="16">
    <location>
        <begin position="1274"/>
        <end position="1420"/>
    </location>
</feature>
<keyword evidence="11" id="KW-0408">Iron</keyword>
<feature type="transmembrane region" description="Helical" evidence="15">
    <location>
        <begin position="706"/>
        <end position="727"/>
    </location>
</feature>
<reference evidence="17 18" key="1">
    <citation type="journal article" date="2015" name="Proc. Natl. Acad. Sci. U.S.A.">
        <title>Expanded metabolic versatility of ubiquitous nitrite-oxidizing bacteria from the genus Nitrospira.</title>
        <authorList>
            <person name="Koch H."/>
            <person name="Lucker S."/>
            <person name="Albertsen M."/>
            <person name="Kitzinger K."/>
            <person name="Herbold C."/>
            <person name="Spieck E."/>
            <person name="Nielsen P.H."/>
            <person name="Wagner M."/>
            <person name="Daims H."/>
        </authorList>
    </citation>
    <scope>NUCLEOTIDE SEQUENCE [LARGE SCALE GENOMIC DNA]</scope>
    <source>
        <strain evidence="17 18">NSP M-1</strain>
    </source>
</reference>
<evidence type="ECO:0000256" key="10">
    <source>
        <dbReference type="ARBA" id="ARBA00023002"/>
    </source>
</evidence>
<evidence type="ECO:0000256" key="6">
    <source>
        <dbReference type="ARBA" id="ARBA00022767"/>
    </source>
</evidence>
<evidence type="ECO:0000313" key="18">
    <source>
        <dbReference type="Proteomes" id="UP000069205"/>
    </source>
</evidence>
<feature type="transmembrane region" description="Helical" evidence="15">
    <location>
        <begin position="940"/>
        <end position="961"/>
    </location>
</feature>
<dbReference type="PANTHER" id="PTHR11903:SF11">
    <property type="entry name" value="ALPHA-DIOXYGENASE 1"/>
    <property type="match status" value="1"/>
</dbReference>
<keyword evidence="6" id="KW-0925">Oxylipin biosynthesis</keyword>
<dbReference type="SUPFAM" id="SSF48484">
    <property type="entry name" value="Lipoxigenase"/>
    <property type="match status" value="1"/>
</dbReference>
<feature type="transmembrane region" description="Helical" evidence="15">
    <location>
        <begin position="855"/>
        <end position="881"/>
    </location>
</feature>
<keyword evidence="15" id="KW-0472">Membrane</keyword>
<accession>A0A0K2GBF6</accession>
<dbReference type="PROSITE" id="PS50292">
    <property type="entry name" value="PEROXIDASE_3"/>
    <property type="match status" value="1"/>
</dbReference>
<keyword evidence="13" id="KW-0275">Fatty acid biosynthesis</keyword>
<sequence length="1592" mass="178507">MAQPKFFWDRWLRLFFGLLALIVLVIFWTGAALFTIVNVTVAWHRLWRYFGVWNLVAFRFVMRMRNLYDTSRLVLTGRLDARHQPPLPWEARYRHQRTVDGSFNDLGSPDMGRAGMPFGRNVPPNRLRRPTHADLVGDPDSPGNPPPREVSRVLLTRDRFRPATGLNVLAAAWIQFQVHDWFNHKRQHQSLPVPLKGDDPWPGARHGCMQIRLNEEIPDKEKVSAEDFLKAGFPRELPIYANTESHWWDGSQIYGNSPARQDAVRDRAGGRGKLKIAANGRLLPELDPDLAGIDLTGSNENWWIGLSLFHTLFTREHNAICDALHEAYPQWDDERLFQTARLITTMLMAKIHTIEWTPAILGHPTLLIGMRSNWHGVLGRFNKLFGRSKFLTGIQEELTGIPGSAAEHHAAPYCMTEEFAAVYRLHPLVPDDYRFYDSRTDELIKELSFDDIQGRRTRQAMDTMRMEDLFYSFGSAHPGAVTLHNFPRALQQFTRIKDPGGPVLNEPLDLGALDVFRDRERAVPRYNLFRRLLLRLPQTSYRRLVGLPLITSAFSRLSPRERRERNTWVQELRALYGPNRLWKQILHYVGLGPAQGIDRLDTMVGLTAETPPKGFGFSDTAFRIFVLMASRRLKSDRFFTDDYKPEVYTELGMRWIEANGLKSVIQRHYPDLSAALAIVDNPFAPWTRVDPPSCEPAHAHPFSFSIAPIIAGVVTWGLLGCLVDLFAPRADAGFAAALMDALFSWNTLGGMVVGFCVGAAAQVVIHLSDNLLGRKLTVGGLAAIVNLAIVSGVLYGRFCIDQPATRTVVDETFLSRFATGTTFRAGVIGGIVGLVIVGLLRLVQVCGRNTVYKELVLPALQALPVLPLFAMAGAAGGWAAAFGLEALERLQLGAQAVGSFTLSAWPLSDDTLSVPLRATGLGIGAVAGALFGLPRLRRIPIGLILGAAIGLLSGILVSLLADPAVTGVDVVQAMAEAASQPLVLFGALGLALFVSLDRGLPAAVPGFLGAWLAASVVALAGRGLGELGWSGIAGAVRSPVTGRAVVAGALFGTLLTLFVWQVRWRLRRWLWDFLAFVKFFANKPLIIGAKRPAAEQIEEIGLPQSFGLKDPRSPVLEAIRAAKSVPPDERSRRSRARYLPKVLMFGFQRWAYRWLSPMQPDLPPIDADPFVALDYAYRGLRRRRYEAPLLPPEFEGSPDLGGLAVRGPYAWYLRRSREDGTWEWDFTELGQYDMQDNLYPLDVRVTFRLDRGRLRESGITSGAIGACRPGDKGWQFSKKLALCAAANHISLVRHWSWIHLTPAAAFAMATRRHLDADHPIARLLWPHVFGTIQSNKFGNMAQLSPDGDFEGIFSFTRGGLYDLLRDGHRTFRFDITDPDRDAAVRGIDHGPFPLPTHENLGRLFELFLAHAQRYAALYYPPGLLDAVLRNAGTDARTKHELTALREWLEALNRLIPNETGYAWASFTRDDLARLLARFIHLVTAIHETVGSALWNYQLWTHRQPVRLYKDGRREPLDVYQRLVNYNYLLNVDRMPLVADYSHLALPGPRQDRAKAVFQDFTRSLERCEREMRTEPWAVWKVYPSDLEAHINA</sequence>
<protein>
    <submittedName>
        <fullName evidence="17">Putative heme peroxidase (Modular protein)</fullName>
    </submittedName>
</protein>
<dbReference type="KEGG" id="nmv:NITMOv2_1863"/>
<dbReference type="GO" id="GO:0020037">
    <property type="term" value="F:heme binding"/>
    <property type="evidence" value="ECO:0007669"/>
    <property type="project" value="InterPro"/>
</dbReference>
<dbReference type="GO" id="GO:0006633">
    <property type="term" value="P:fatty acid biosynthetic process"/>
    <property type="evidence" value="ECO:0007669"/>
    <property type="project" value="UniProtKB-KW"/>
</dbReference>
<evidence type="ECO:0000256" key="9">
    <source>
        <dbReference type="ARBA" id="ARBA00022964"/>
    </source>
</evidence>
<keyword evidence="7" id="KW-0611">Plant defense</keyword>
<dbReference type="PRINTS" id="PR00457">
    <property type="entry name" value="ANPEROXIDASE"/>
</dbReference>
<dbReference type="InterPro" id="IPR050783">
    <property type="entry name" value="Oxylipin_biosynth_metab"/>
</dbReference>
<evidence type="ECO:0000256" key="7">
    <source>
        <dbReference type="ARBA" id="ARBA00022821"/>
    </source>
</evidence>
<evidence type="ECO:0000256" key="5">
    <source>
        <dbReference type="ARBA" id="ARBA00022723"/>
    </source>
</evidence>
<evidence type="ECO:0000313" key="17">
    <source>
        <dbReference type="EMBL" id="ALA58283.1"/>
    </source>
</evidence>
<dbReference type="Pfam" id="PF03098">
    <property type="entry name" value="An_peroxidase"/>
    <property type="match status" value="1"/>
</dbReference>
<name>A0A0K2GBF6_NITMO</name>
<dbReference type="InterPro" id="IPR036226">
    <property type="entry name" value="LipOase_C_sf"/>
</dbReference>
<keyword evidence="15" id="KW-0812">Transmembrane</keyword>
<dbReference type="InterPro" id="IPR037120">
    <property type="entry name" value="Haem_peroxidase_sf_animal"/>
</dbReference>